<reference evidence="3 4" key="1">
    <citation type="journal article" date="2010" name="PLoS ONE">
        <title>The genome sequence of the rumen methanogen Methanobrevibacter ruminantium reveals new possibilities for controlling ruminant methane emissions.</title>
        <authorList>
            <person name="Leahy S.C."/>
            <person name="Kelly W.J."/>
            <person name="Altermann E."/>
            <person name="Ronimus R.S."/>
            <person name="Yeoman C.J."/>
            <person name="Pacheco D.M."/>
            <person name="Li D."/>
            <person name="Kong Z."/>
            <person name="McTavish S."/>
            <person name="Sang C."/>
            <person name="Lambie S.C."/>
            <person name="Janssen P.H."/>
            <person name="Dey D."/>
            <person name="Attwood G.T."/>
        </authorList>
    </citation>
    <scope>NUCLEOTIDE SEQUENCE [LARGE SCALE GENOMIC DNA]</scope>
    <source>
        <strain evidence="4">ATCC 35063 / DSM 1093 / JCM 13430 / OCM 146 / M1</strain>
    </source>
</reference>
<dbReference type="RefSeq" id="WP_012955721.1">
    <property type="nucleotide sequence ID" value="NC_013790.1"/>
</dbReference>
<comment type="similarity">
    <text evidence="1 2">Belongs to the MEMO1 family.</text>
</comment>
<dbReference type="GeneID" id="8770571"/>
<dbReference type="NCBIfam" id="TIGR04336">
    <property type="entry name" value="AmmeMemoSam_B"/>
    <property type="match status" value="1"/>
</dbReference>
<dbReference type="PANTHER" id="PTHR11060">
    <property type="entry name" value="PROTEIN MEMO1"/>
    <property type="match status" value="1"/>
</dbReference>
<evidence type="ECO:0000256" key="1">
    <source>
        <dbReference type="ARBA" id="ARBA00006315"/>
    </source>
</evidence>
<dbReference type="PANTHER" id="PTHR11060:SF0">
    <property type="entry name" value="PROTEIN MEMO1"/>
    <property type="match status" value="1"/>
</dbReference>
<dbReference type="CDD" id="cd07361">
    <property type="entry name" value="MEMO_like"/>
    <property type="match status" value="1"/>
</dbReference>
<dbReference type="AlphaFoldDB" id="D3E2K9"/>
<protein>
    <recommendedName>
        <fullName evidence="2">MEMO1 family protein mru_0919</fullName>
    </recommendedName>
</protein>
<dbReference type="Gene3D" id="3.40.830.10">
    <property type="entry name" value="LigB-like"/>
    <property type="match status" value="1"/>
</dbReference>
<dbReference type="Pfam" id="PF01875">
    <property type="entry name" value="Memo"/>
    <property type="match status" value="1"/>
</dbReference>
<proteinExistence type="inferred from homology"/>
<dbReference type="EMBL" id="CP001719">
    <property type="protein sequence ID" value="ADC46770.1"/>
    <property type="molecule type" value="Genomic_DNA"/>
</dbReference>
<dbReference type="KEGG" id="mru:mru_0919"/>
<dbReference type="HOGENOM" id="CLU_038085_2_0_2"/>
<accession>D3E2K9</accession>
<dbReference type="InterPro" id="IPR002737">
    <property type="entry name" value="MEMO1_fam"/>
</dbReference>
<gene>
    <name evidence="3" type="ordered locus">mru_0919</name>
</gene>
<evidence type="ECO:0000313" key="3">
    <source>
        <dbReference type="EMBL" id="ADC46770.1"/>
    </source>
</evidence>
<dbReference type="Proteomes" id="UP000008680">
    <property type="component" value="Chromosome"/>
</dbReference>
<dbReference type="OrthoDB" id="372162at2157"/>
<dbReference type="eggNOG" id="arCOG01728">
    <property type="taxonomic scope" value="Archaea"/>
</dbReference>
<dbReference type="HAMAP" id="MF_00055">
    <property type="entry name" value="MEMO1"/>
    <property type="match status" value="1"/>
</dbReference>
<dbReference type="STRING" id="634498.mru_0919"/>
<evidence type="ECO:0000313" key="4">
    <source>
        <dbReference type="Proteomes" id="UP000008680"/>
    </source>
</evidence>
<organism evidence="3 4">
    <name type="scientific">Methanobrevibacter ruminantium (strain ATCC 35063 / DSM 1093 / JCM 13430 / OCM 146 / M1)</name>
    <name type="common">Methanobacterium ruminantium</name>
    <dbReference type="NCBI Taxonomy" id="634498"/>
    <lineage>
        <taxon>Archaea</taxon>
        <taxon>Methanobacteriati</taxon>
        <taxon>Methanobacteriota</taxon>
        <taxon>Methanomada group</taxon>
        <taxon>Methanobacteria</taxon>
        <taxon>Methanobacteriales</taxon>
        <taxon>Methanobacteriaceae</taxon>
        <taxon>Methanobrevibacter</taxon>
    </lineage>
</organism>
<sequence>MIREAVVAGTFYENNVKYLRESIEDCFTHRLGPGEIPKLSRVNKEKEVNAIMVPHAGYVYSGPTAAHAYSKLVQDGYPETFVIIAPNHTGFGEHVSIFNEGSWIVPNGVADVDDELANAIINQSNYAKADFLAHRNEHSIEVQIPLLKYFDSNFKIVPICMMDQSPQASIDLANSIFEAANDLNRKITLIDSTDLSHFKSQEKTIEHDNLVFNEVINGNTEGLYQVVKKEQITMCGYGPTMVSMEYCKKLNQKNFELLQHSTSGDITLDYASVVGYGSGVWF</sequence>
<dbReference type="PATRIC" id="fig|634498.28.peg.920"/>
<keyword evidence="4" id="KW-1185">Reference proteome</keyword>
<name>D3E2K9_METRM</name>
<evidence type="ECO:0000256" key="2">
    <source>
        <dbReference type="HAMAP-Rule" id="MF_00055"/>
    </source>
</evidence>